<keyword evidence="5" id="KW-1185">Reference proteome</keyword>
<comment type="caution">
    <text evidence="4">The sequence shown here is derived from an EMBL/GenBank/DDBJ whole genome shotgun (WGS) entry which is preliminary data.</text>
</comment>
<name>A0A315UNK6_GAMAF</name>
<accession>A0A315UNK6</accession>
<evidence type="ECO:0000256" key="3">
    <source>
        <dbReference type="SAM" id="MobiDB-lite"/>
    </source>
</evidence>
<evidence type="ECO:0000256" key="1">
    <source>
        <dbReference type="ARBA" id="ARBA00005298"/>
    </source>
</evidence>
<dbReference type="PANTHER" id="PTHR11792">
    <property type="entry name" value="ARRESTIN"/>
    <property type="match status" value="1"/>
</dbReference>
<dbReference type="AlphaFoldDB" id="A0A315UNK6"/>
<dbReference type="InterPro" id="IPR014756">
    <property type="entry name" value="Ig_E-set"/>
</dbReference>
<dbReference type="InterPro" id="IPR000698">
    <property type="entry name" value="Arrestin"/>
</dbReference>
<dbReference type="GO" id="GO:0007165">
    <property type="term" value="P:signal transduction"/>
    <property type="evidence" value="ECO:0007669"/>
    <property type="project" value="InterPro"/>
</dbReference>
<evidence type="ECO:0000313" key="5">
    <source>
        <dbReference type="Proteomes" id="UP000250572"/>
    </source>
</evidence>
<keyword evidence="2" id="KW-0175">Coiled coil</keyword>
<dbReference type="EMBL" id="NHOQ01002899">
    <property type="protein sequence ID" value="PWA13935.1"/>
    <property type="molecule type" value="Genomic_DNA"/>
</dbReference>
<dbReference type="InterPro" id="IPR014752">
    <property type="entry name" value="Arrestin-like_C"/>
</dbReference>
<dbReference type="GO" id="GO:0001750">
    <property type="term" value="C:photoreceptor outer segment"/>
    <property type="evidence" value="ECO:0007669"/>
    <property type="project" value="TreeGrafter"/>
</dbReference>
<dbReference type="GO" id="GO:0007399">
    <property type="term" value="P:nervous system development"/>
    <property type="evidence" value="ECO:0007669"/>
    <property type="project" value="UniProtKB-ARBA"/>
</dbReference>
<dbReference type="GO" id="GO:0001664">
    <property type="term" value="F:G protein-coupled receptor binding"/>
    <property type="evidence" value="ECO:0007669"/>
    <property type="project" value="TreeGrafter"/>
</dbReference>
<comment type="similarity">
    <text evidence="1">Belongs to the arrestin family.</text>
</comment>
<evidence type="ECO:0000313" key="4">
    <source>
        <dbReference type="EMBL" id="PWA13935.1"/>
    </source>
</evidence>
<dbReference type="PRINTS" id="PR00309">
    <property type="entry name" value="ARRESTIN"/>
</dbReference>
<organism evidence="4 5">
    <name type="scientific">Gambusia affinis</name>
    <name type="common">Western mosquitofish</name>
    <name type="synonym">Heterandria affinis</name>
    <dbReference type="NCBI Taxonomy" id="33528"/>
    <lineage>
        <taxon>Eukaryota</taxon>
        <taxon>Metazoa</taxon>
        <taxon>Chordata</taxon>
        <taxon>Craniata</taxon>
        <taxon>Vertebrata</taxon>
        <taxon>Euteleostomi</taxon>
        <taxon>Actinopterygii</taxon>
        <taxon>Neopterygii</taxon>
        <taxon>Teleostei</taxon>
        <taxon>Neoteleostei</taxon>
        <taxon>Acanthomorphata</taxon>
        <taxon>Ovalentaria</taxon>
        <taxon>Atherinomorphae</taxon>
        <taxon>Cyprinodontiformes</taxon>
        <taxon>Poeciliidae</taxon>
        <taxon>Poeciliinae</taxon>
        <taxon>Gambusia</taxon>
    </lineage>
</organism>
<sequence>MCAICTAKSPICSVWTAWSRCESSAETQRSTTATGSDPDEATQLRRKEVQKNIQALQDEEEEEQRKTLLRKEENLKSHVMEERMEALRREMLVLLDAIRASEEELRAAAGLQSAALPPAGDSVSAGATLQKVYKLLPLLANNRERRGIALDGKLKHEDTNLASSSIVKEGVLKEVLGIMVSYKVMVKLIIGGLSFCCNLISCLSPCWQDDGIQVSSGSVETSGTFVLGGLICDAPAVRSEMEDELVFQEFKRSYLKGIMGAGEDDDEEGNVSGGDDMAPKEK</sequence>
<gene>
    <name evidence="4" type="ORF">CCH79_00018069</name>
</gene>
<evidence type="ECO:0000256" key="2">
    <source>
        <dbReference type="SAM" id="Coils"/>
    </source>
</evidence>
<protein>
    <submittedName>
        <fullName evidence="4">Uncharacterized protein</fullName>
    </submittedName>
</protein>
<proteinExistence type="inferred from homology"/>
<feature type="coiled-coil region" evidence="2">
    <location>
        <begin position="39"/>
        <end position="104"/>
    </location>
</feature>
<dbReference type="GO" id="GO:0002031">
    <property type="term" value="P:G protein-coupled receptor internalization"/>
    <property type="evidence" value="ECO:0007669"/>
    <property type="project" value="TreeGrafter"/>
</dbReference>
<dbReference type="Proteomes" id="UP000250572">
    <property type="component" value="Unassembled WGS sequence"/>
</dbReference>
<dbReference type="GO" id="GO:0001917">
    <property type="term" value="C:photoreceptor inner segment"/>
    <property type="evidence" value="ECO:0007669"/>
    <property type="project" value="TreeGrafter"/>
</dbReference>
<reference evidence="4 5" key="1">
    <citation type="journal article" date="2018" name="G3 (Bethesda)">
        <title>A High-Quality Reference Genome for the Invasive Mosquitofish Gambusia affinis Using a Chicago Library.</title>
        <authorList>
            <person name="Hoffberg S.L."/>
            <person name="Troendle N.J."/>
            <person name="Glenn T.C."/>
            <person name="Mahmud O."/>
            <person name="Louha S."/>
            <person name="Chalopin D."/>
            <person name="Bennetzen J.L."/>
            <person name="Mauricio R."/>
        </authorList>
    </citation>
    <scope>NUCLEOTIDE SEQUENCE [LARGE SCALE GENOMIC DNA]</scope>
    <source>
        <strain evidence="4">NE01/NJP1002.9</strain>
        <tissue evidence="4">Muscle</tissue>
    </source>
</reference>
<dbReference type="PANTHER" id="PTHR11792:SF15">
    <property type="entry name" value="S-ARRESTIN"/>
    <property type="match status" value="1"/>
</dbReference>
<dbReference type="SUPFAM" id="SSF81296">
    <property type="entry name" value="E set domains"/>
    <property type="match status" value="1"/>
</dbReference>
<feature type="region of interest" description="Disordered" evidence="3">
    <location>
        <begin position="260"/>
        <end position="282"/>
    </location>
</feature>
<dbReference type="Gene3D" id="2.60.40.640">
    <property type="match status" value="1"/>
</dbReference>